<dbReference type="AlphaFoldDB" id="A0A1F7ZNC0"/>
<sequence length="294" mass="33996">MSYSLPYYRDAAQLPGPLPDQDEIEQATQTLPKRSDYGGRLVVIRDKYVVKYGPLVTENEGYALLFVESRLNIAAPRLYAMYYNQDTLYIVMEYIPSVSLGMAWPSLTEKNKTSIVGQLRCIFDQMRALPPPGFYGSVNGGPVPHRYFYSRENDPAVTGPFQTEEEFGKAIVLRSQAMWSESNRHSFLSDYLARHLPLVLRDHPPMFTHGDIYRENVLVRKIVNPITNDEEEEYKVAALVDWETAGWYPSYWEYAHIFPLLQWIDDWPAYVEKIIDPLPLEGAMMRVVFSDLEF</sequence>
<dbReference type="CDD" id="cd05120">
    <property type="entry name" value="APH_ChoK_like"/>
    <property type="match status" value="1"/>
</dbReference>
<reference evidence="2 3" key="1">
    <citation type="journal article" date="2016" name="Genome Biol. Evol.">
        <title>Draft genome sequence of an aflatoxigenic Aspergillus species, A. bombycis.</title>
        <authorList>
            <person name="Moore G.G."/>
            <person name="Mack B.M."/>
            <person name="Beltz S.B."/>
            <person name="Gilbert M.K."/>
        </authorList>
    </citation>
    <scope>NUCLEOTIDE SEQUENCE [LARGE SCALE GENOMIC DNA]</scope>
    <source>
        <strain evidence="3">NRRL 26010</strain>
    </source>
</reference>
<organism evidence="2 3">
    <name type="scientific">Aspergillus bombycis</name>
    <dbReference type="NCBI Taxonomy" id="109264"/>
    <lineage>
        <taxon>Eukaryota</taxon>
        <taxon>Fungi</taxon>
        <taxon>Dikarya</taxon>
        <taxon>Ascomycota</taxon>
        <taxon>Pezizomycotina</taxon>
        <taxon>Eurotiomycetes</taxon>
        <taxon>Eurotiomycetidae</taxon>
        <taxon>Eurotiales</taxon>
        <taxon>Aspergillaceae</taxon>
        <taxon>Aspergillus</taxon>
    </lineage>
</organism>
<keyword evidence="2" id="KW-0808">Transferase</keyword>
<dbReference type="STRING" id="109264.A0A1F7ZNC0"/>
<evidence type="ECO:0000313" key="2">
    <source>
        <dbReference type="EMBL" id="OGM40932.1"/>
    </source>
</evidence>
<dbReference type="Proteomes" id="UP000179179">
    <property type="component" value="Unassembled WGS sequence"/>
</dbReference>
<dbReference type="SUPFAM" id="SSF56112">
    <property type="entry name" value="Protein kinase-like (PK-like)"/>
    <property type="match status" value="1"/>
</dbReference>
<dbReference type="RefSeq" id="XP_022384649.1">
    <property type="nucleotide sequence ID" value="XM_022537449.1"/>
</dbReference>
<dbReference type="Gene3D" id="3.90.1200.10">
    <property type="match status" value="1"/>
</dbReference>
<dbReference type="InterPro" id="IPR011009">
    <property type="entry name" value="Kinase-like_dom_sf"/>
</dbReference>
<dbReference type="PANTHER" id="PTHR21310">
    <property type="entry name" value="AMINOGLYCOSIDE PHOSPHOTRANSFERASE-RELATED-RELATED"/>
    <property type="match status" value="1"/>
</dbReference>
<dbReference type="PANTHER" id="PTHR21310:SF48">
    <property type="entry name" value="AMINOGLYCOSIDE PHOSPHOTRANSFERASE DOMAIN-CONTAINING PROTEIN"/>
    <property type="match status" value="1"/>
</dbReference>
<dbReference type="InterPro" id="IPR002575">
    <property type="entry name" value="Aminoglycoside_PTrfase"/>
</dbReference>
<dbReference type="OrthoDB" id="4177236at2759"/>
<accession>A0A1F7ZNC0</accession>
<keyword evidence="3" id="KW-1185">Reference proteome</keyword>
<proteinExistence type="predicted"/>
<evidence type="ECO:0000313" key="3">
    <source>
        <dbReference type="Proteomes" id="UP000179179"/>
    </source>
</evidence>
<gene>
    <name evidence="2" type="ORF">ABOM_010321</name>
</gene>
<evidence type="ECO:0000259" key="1">
    <source>
        <dbReference type="Pfam" id="PF01636"/>
    </source>
</evidence>
<dbReference type="GO" id="GO:0016740">
    <property type="term" value="F:transferase activity"/>
    <property type="evidence" value="ECO:0007669"/>
    <property type="project" value="UniProtKB-KW"/>
</dbReference>
<dbReference type="GeneID" id="34453711"/>
<name>A0A1F7ZNC0_9EURO</name>
<dbReference type="Pfam" id="PF01636">
    <property type="entry name" value="APH"/>
    <property type="match status" value="1"/>
</dbReference>
<dbReference type="InterPro" id="IPR051678">
    <property type="entry name" value="AGP_Transferase"/>
</dbReference>
<comment type="caution">
    <text evidence="2">The sequence shown here is derived from an EMBL/GenBank/DDBJ whole genome shotgun (WGS) entry which is preliminary data.</text>
</comment>
<dbReference type="EMBL" id="LYCR01000126">
    <property type="protein sequence ID" value="OGM40932.1"/>
    <property type="molecule type" value="Genomic_DNA"/>
</dbReference>
<feature type="domain" description="Aminoglycoside phosphotransferase" evidence="1">
    <location>
        <begin position="57"/>
        <end position="260"/>
    </location>
</feature>
<protein>
    <submittedName>
        <fullName evidence="2">Phosphotransferase enzyme family protein</fullName>
    </submittedName>
</protein>